<accession>A0A327ZJP9</accession>
<comment type="caution">
    <text evidence="1">The sequence shown here is derived from an EMBL/GenBank/DDBJ whole genome shotgun (WGS) entry which is preliminary data.</text>
</comment>
<dbReference type="PANTHER" id="PTHR35567:SF1">
    <property type="entry name" value="CONSERVED FUNGAL PROTEIN (AFU_ORTHOLOGUE AFUA_1G14230)"/>
    <property type="match status" value="1"/>
</dbReference>
<dbReference type="Pfam" id="PF11937">
    <property type="entry name" value="DUF3455"/>
    <property type="match status" value="1"/>
</dbReference>
<name>A0A327ZJP9_9ACTN</name>
<proteinExistence type="predicted"/>
<organism evidence="1 2">
    <name type="scientific">Actinoplanes lutulentus</name>
    <dbReference type="NCBI Taxonomy" id="1287878"/>
    <lineage>
        <taxon>Bacteria</taxon>
        <taxon>Bacillati</taxon>
        <taxon>Actinomycetota</taxon>
        <taxon>Actinomycetes</taxon>
        <taxon>Micromonosporales</taxon>
        <taxon>Micromonosporaceae</taxon>
        <taxon>Actinoplanes</taxon>
    </lineage>
</organism>
<dbReference type="PANTHER" id="PTHR35567">
    <property type="entry name" value="MALATE DEHYDROGENASE (AFU_ORTHOLOGUE AFUA_2G13800)"/>
    <property type="match status" value="1"/>
</dbReference>
<dbReference type="Proteomes" id="UP000249341">
    <property type="component" value="Unassembled WGS sequence"/>
</dbReference>
<keyword evidence="2" id="KW-1185">Reference proteome</keyword>
<evidence type="ECO:0000313" key="2">
    <source>
        <dbReference type="Proteomes" id="UP000249341"/>
    </source>
</evidence>
<evidence type="ECO:0000313" key="1">
    <source>
        <dbReference type="EMBL" id="RAK42650.1"/>
    </source>
</evidence>
<reference evidence="1 2" key="1">
    <citation type="submission" date="2018-06" db="EMBL/GenBank/DDBJ databases">
        <title>Genomic Encyclopedia of Type Strains, Phase III (KMG-III): the genomes of soil and plant-associated and newly described type strains.</title>
        <authorList>
            <person name="Whitman W."/>
        </authorList>
    </citation>
    <scope>NUCLEOTIDE SEQUENCE [LARGE SCALE GENOMIC DNA]</scope>
    <source>
        <strain evidence="1 2">CGMCC 4.7090</strain>
    </source>
</reference>
<dbReference type="RefSeq" id="WP_220091282.1">
    <property type="nucleotide sequence ID" value="NZ_JACHWI010000003.1"/>
</dbReference>
<gene>
    <name evidence="1" type="ORF">B0I29_102475</name>
</gene>
<dbReference type="InterPro" id="IPR021851">
    <property type="entry name" value="DUF3455"/>
</dbReference>
<protein>
    <submittedName>
        <fullName evidence="1">Uncharacterized protein DUF3455</fullName>
    </submittedName>
</protein>
<sequence length="202" mass="20575">MTRHSVKTFGAVGALALVAVAIPAGVSFAGTDRLPAAPVAAAATQTDSSTSSEPRVPAELAPPAGHVVHAVLKARGVQIYGCTAAAWTLIEPAASLTGVTTRPTKKVTALHFRGPSWQSDQDGSLVEGDGASAIRASSAHPDSIPQLRITAKLNRGGGLFGKVTYIQRLDTVGGIAPSGSCTAGATTAVPYRAVYRFFVAKS</sequence>
<dbReference type="EMBL" id="QLMJ01000002">
    <property type="protein sequence ID" value="RAK42650.1"/>
    <property type="molecule type" value="Genomic_DNA"/>
</dbReference>
<dbReference type="AlphaFoldDB" id="A0A327ZJP9"/>